<dbReference type="SMART" id="SM00420">
    <property type="entry name" value="HTH_DEOR"/>
    <property type="match status" value="1"/>
</dbReference>
<proteinExistence type="predicted"/>
<feature type="domain" description="HTH deoR-type" evidence="4">
    <location>
        <begin position="3"/>
        <end position="58"/>
    </location>
</feature>
<dbReference type="EMBL" id="CP159485">
    <property type="protein sequence ID" value="XCI29051.1"/>
    <property type="molecule type" value="Genomic_DNA"/>
</dbReference>
<reference evidence="5" key="2">
    <citation type="submission" date="2024-06" db="EMBL/GenBank/DDBJ databases">
        <authorList>
            <person name="Petrova K.O."/>
            <person name="Toshchakov S.V."/>
            <person name="Boltjanskaja Y.V."/>
            <person name="Kevbrin V.V."/>
        </authorList>
    </citation>
    <scope>NUCLEOTIDE SEQUENCE</scope>
    <source>
        <strain evidence="5">Z-710</strain>
    </source>
</reference>
<dbReference type="AlphaFoldDB" id="A0AAU8HUI0"/>
<keyword evidence="1" id="KW-0805">Transcription regulation</keyword>
<name>A0AAU8HUI0_9FIRM</name>
<dbReference type="PROSITE" id="PS51000">
    <property type="entry name" value="HTH_DEOR_2"/>
    <property type="match status" value="1"/>
</dbReference>
<dbReference type="Gene3D" id="1.10.10.10">
    <property type="entry name" value="Winged helix-like DNA-binding domain superfamily/Winged helix DNA-binding domain"/>
    <property type="match status" value="1"/>
</dbReference>
<keyword evidence="3" id="KW-0804">Transcription</keyword>
<protein>
    <submittedName>
        <fullName evidence="5">DeoR/GlpR family DNA-binding transcription regulator</fullName>
    </submittedName>
</protein>
<reference evidence="5" key="1">
    <citation type="journal article" date="2018" name="Antonie Van Leeuwenhoek">
        <title>Proteinivorax hydrogeniformans sp. nov., an anaerobic, haloalkaliphilic bacterium fermenting proteinaceous compounds with high hydrogen production.</title>
        <authorList>
            <person name="Boltyanskaya Y."/>
            <person name="Detkova E."/>
            <person name="Pimenov N."/>
            <person name="Kevbrin V."/>
        </authorList>
    </citation>
    <scope>NUCLEOTIDE SEQUENCE</scope>
    <source>
        <strain evidence="5">Z-710</strain>
    </source>
</reference>
<dbReference type="InterPro" id="IPR037171">
    <property type="entry name" value="NagB/RpiA_transferase-like"/>
</dbReference>
<dbReference type="GO" id="GO:0003677">
    <property type="term" value="F:DNA binding"/>
    <property type="evidence" value="ECO:0007669"/>
    <property type="project" value="UniProtKB-KW"/>
</dbReference>
<dbReference type="Gene3D" id="3.40.50.1360">
    <property type="match status" value="1"/>
</dbReference>
<evidence type="ECO:0000256" key="2">
    <source>
        <dbReference type="ARBA" id="ARBA00023125"/>
    </source>
</evidence>
<dbReference type="InterPro" id="IPR014036">
    <property type="entry name" value="DeoR-like_C"/>
</dbReference>
<dbReference type="InterPro" id="IPR036388">
    <property type="entry name" value="WH-like_DNA-bd_sf"/>
</dbReference>
<dbReference type="InterPro" id="IPR036390">
    <property type="entry name" value="WH_DNA-bd_sf"/>
</dbReference>
<evidence type="ECO:0000256" key="1">
    <source>
        <dbReference type="ARBA" id="ARBA00023015"/>
    </source>
</evidence>
<dbReference type="Pfam" id="PF00455">
    <property type="entry name" value="DeoRC"/>
    <property type="match status" value="1"/>
</dbReference>
<dbReference type="GO" id="GO:0003700">
    <property type="term" value="F:DNA-binding transcription factor activity"/>
    <property type="evidence" value="ECO:0007669"/>
    <property type="project" value="InterPro"/>
</dbReference>
<dbReference type="InterPro" id="IPR001034">
    <property type="entry name" value="DeoR_HTH"/>
</dbReference>
<dbReference type="InterPro" id="IPR050313">
    <property type="entry name" value="Carb_Metab_HTH_regulators"/>
</dbReference>
<dbReference type="SUPFAM" id="SSF100950">
    <property type="entry name" value="NagB/RpiA/CoA transferase-like"/>
    <property type="match status" value="1"/>
</dbReference>
<organism evidence="5">
    <name type="scientific">Proteinivorax hydrogeniformans</name>
    <dbReference type="NCBI Taxonomy" id="1826727"/>
    <lineage>
        <taxon>Bacteria</taxon>
        <taxon>Bacillati</taxon>
        <taxon>Bacillota</taxon>
        <taxon>Clostridia</taxon>
        <taxon>Eubacteriales</taxon>
        <taxon>Proteinivoracaceae</taxon>
        <taxon>Proteinivorax</taxon>
    </lineage>
</organism>
<dbReference type="PROSITE" id="PS00894">
    <property type="entry name" value="HTH_DEOR_1"/>
    <property type="match status" value="1"/>
</dbReference>
<dbReference type="PANTHER" id="PTHR30363:SF46">
    <property type="entry name" value="LYSR FAMILY TRANSCRIPTIONAL REGULATOR"/>
    <property type="match status" value="1"/>
</dbReference>
<dbReference type="PANTHER" id="PTHR30363">
    <property type="entry name" value="HTH-TYPE TRANSCRIPTIONAL REGULATOR SRLR-RELATED"/>
    <property type="match status" value="1"/>
</dbReference>
<dbReference type="SMART" id="SM01134">
    <property type="entry name" value="DeoRC"/>
    <property type="match status" value="1"/>
</dbReference>
<gene>
    <name evidence="5" type="ORF">PRVXH_000351</name>
</gene>
<accession>A0AAU8HUI0</accession>
<dbReference type="RefSeq" id="WP_353893600.1">
    <property type="nucleotide sequence ID" value="NZ_CP159485.1"/>
</dbReference>
<evidence type="ECO:0000259" key="4">
    <source>
        <dbReference type="PROSITE" id="PS51000"/>
    </source>
</evidence>
<dbReference type="Pfam" id="PF08220">
    <property type="entry name" value="HTH_DeoR"/>
    <property type="match status" value="1"/>
</dbReference>
<evidence type="ECO:0000256" key="3">
    <source>
        <dbReference type="ARBA" id="ARBA00023163"/>
    </source>
</evidence>
<dbReference type="InterPro" id="IPR018356">
    <property type="entry name" value="Tscrpt_reg_HTH_DeoR_CS"/>
</dbReference>
<keyword evidence="2 5" id="KW-0238">DNA-binding</keyword>
<dbReference type="SUPFAM" id="SSF46785">
    <property type="entry name" value="Winged helix' DNA-binding domain"/>
    <property type="match status" value="1"/>
</dbReference>
<sequence length="254" mass="27967">MLPAERRKEIIEVLKRDEKIVVDEVAAKLNVSPMTIRRDLQQLEKEEVLTRTHGGAVLGEKLTQEIPYDEKKQENTEAKEKIADQAATLIEDGYTIILDAGTTNMAIAKRLDKFKNIKVVTNDLLIASYLSQQEVDVYCSGGEIQKNTGACFGSAALRFFSELYADIAFVGTSAVDVVAGITTPTLDKAELKKRMLSAGEKKVLVADSSKFGKKSFAKVVDLRDLDVVITDSDLPQNLIDTINSEQESIKATIV</sequence>
<dbReference type="PRINTS" id="PR00037">
    <property type="entry name" value="HTHLACR"/>
</dbReference>
<evidence type="ECO:0000313" key="5">
    <source>
        <dbReference type="EMBL" id="XCI29051.1"/>
    </source>
</evidence>